<accession>A0A9D2HQA8</accession>
<evidence type="ECO:0000256" key="1">
    <source>
        <dbReference type="SAM" id="SignalP"/>
    </source>
</evidence>
<keyword evidence="1" id="KW-0732">Signal</keyword>
<sequence>MKKHLLALFAASALFAACSSDEMPNNPQENNGDNGQTTVIDENLPSSVAMTTEEGVGMSVGALDEAADTKASGNEVYFDIQPYTDNILAQFEGYIMKADDFAIRVNGDPLHVTPIKGENGVTKQKFKITRDQELKVRVEGLESLTYNPNYDDVYSFECWLWVENKKQKQKEENGVLLDEYEELFSFEDKLNWIGGEENLENSGVDVTLKAIIGLHDKSVTEPEEGQPEFGYKVSYNVYRGISGRAVNEDGEFDKDGLGDTPYIKVSVNVIRLADDEKTEVGASIPKN</sequence>
<dbReference type="Proteomes" id="UP000823860">
    <property type="component" value="Unassembled WGS sequence"/>
</dbReference>
<proteinExistence type="predicted"/>
<dbReference type="EMBL" id="DWZE01000006">
    <property type="protein sequence ID" value="HJA82439.1"/>
    <property type="molecule type" value="Genomic_DNA"/>
</dbReference>
<dbReference type="AlphaFoldDB" id="A0A9D2HQA8"/>
<organism evidence="2 3">
    <name type="scientific">Candidatus Bacteroides intestinavium</name>
    <dbReference type="NCBI Taxonomy" id="2838469"/>
    <lineage>
        <taxon>Bacteria</taxon>
        <taxon>Pseudomonadati</taxon>
        <taxon>Bacteroidota</taxon>
        <taxon>Bacteroidia</taxon>
        <taxon>Bacteroidales</taxon>
        <taxon>Bacteroidaceae</taxon>
        <taxon>Bacteroides</taxon>
    </lineage>
</organism>
<comment type="caution">
    <text evidence="2">The sequence shown here is derived from an EMBL/GenBank/DDBJ whole genome shotgun (WGS) entry which is preliminary data.</text>
</comment>
<feature type="signal peptide" evidence="1">
    <location>
        <begin position="1"/>
        <end position="16"/>
    </location>
</feature>
<gene>
    <name evidence="2" type="ORF">H9785_00470</name>
</gene>
<feature type="chain" id="PRO_5039478301" description="Lipoprotein" evidence="1">
    <location>
        <begin position="17"/>
        <end position="287"/>
    </location>
</feature>
<name>A0A9D2HQA8_9BACE</name>
<reference evidence="2" key="2">
    <citation type="submission" date="2021-04" db="EMBL/GenBank/DDBJ databases">
        <authorList>
            <person name="Gilroy R."/>
        </authorList>
    </citation>
    <scope>NUCLEOTIDE SEQUENCE</scope>
    <source>
        <strain evidence="2">ChiHecec1B25-7008</strain>
    </source>
</reference>
<dbReference type="PROSITE" id="PS51257">
    <property type="entry name" value="PROKAR_LIPOPROTEIN"/>
    <property type="match status" value="1"/>
</dbReference>
<evidence type="ECO:0008006" key="4">
    <source>
        <dbReference type="Google" id="ProtNLM"/>
    </source>
</evidence>
<reference evidence="2" key="1">
    <citation type="journal article" date="2021" name="PeerJ">
        <title>Extensive microbial diversity within the chicken gut microbiome revealed by metagenomics and culture.</title>
        <authorList>
            <person name="Gilroy R."/>
            <person name="Ravi A."/>
            <person name="Getino M."/>
            <person name="Pursley I."/>
            <person name="Horton D.L."/>
            <person name="Alikhan N.F."/>
            <person name="Baker D."/>
            <person name="Gharbi K."/>
            <person name="Hall N."/>
            <person name="Watson M."/>
            <person name="Adriaenssens E.M."/>
            <person name="Foster-Nyarko E."/>
            <person name="Jarju S."/>
            <person name="Secka A."/>
            <person name="Antonio M."/>
            <person name="Oren A."/>
            <person name="Chaudhuri R.R."/>
            <person name="La Ragione R."/>
            <person name="Hildebrand F."/>
            <person name="Pallen M.J."/>
        </authorList>
    </citation>
    <scope>NUCLEOTIDE SEQUENCE</scope>
    <source>
        <strain evidence="2">ChiHecec1B25-7008</strain>
    </source>
</reference>
<evidence type="ECO:0000313" key="2">
    <source>
        <dbReference type="EMBL" id="HJA82439.1"/>
    </source>
</evidence>
<evidence type="ECO:0000313" key="3">
    <source>
        <dbReference type="Proteomes" id="UP000823860"/>
    </source>
</evidence>
<protein>
    <recommendedName>
        <fullName evidence="4">Lipoprotein</fullName>
    </recommendedName>
</protein>